<dbReference type="SUPFAM" id="SSF140731">
    <property type="entry name" value="PA2201 C-terminal domain-like"/>
    <property type="match status" value="1"/>
</dbReference>
<proteinExistence type="predicted"/>
<sequence>MAFNDIRRQRFLSAAHAEEFDADLKRRIESDLQTLAEEDLAQRARRSFAWSVASDSFERLILHYTAGKPVQDLKLELPSVITLFDAFVPVDKPRPNEAYALEITQLEAYVYVLWLLALCKLLGHDVLIPKIIEWIDRNAERNRGRDGLFESVVQKLLVENKQPERVLLHPDAYRSLARATVSAPEERPGLIEEFLDGWYRQMKPCYWHGTHTDKEGSSYFGYWAFEAALVTVLWDIDDSSYRDHLVYPKDLVDWYRSQASVAPENTPPRTPAGQSCPKEGWWFTPAAAGSRRHFEQGEIMPEVQSDYGSTFWQWDSDQSGPKL</sequence>
<dbReference type="Pfam" id="PF08928">
    <property type="entry name" value="PoNi_N"/>
    <property type="match status" value="1"/>
</dbReference>
<gene>
    <name evidence="3" type="ORF">RSP824_05445</name>
    <name evidence="4" type="ORF">RUN1985_v1_410011</name>
</gene>
<feature type="domain" description="PoNi C-terminal" evidence="2">
    <location>
        <begin position="146"/>
        <end position="251"/>
    </location>
</feature>
<dbReference type="EMBL" id="LN899824">
    <property type="protein sequence ID" value="CUV29421.1"/>
    <property type="molecule type" value="Genomic_DNA"/>
</dbReference>
<dbReference type="EMBL" id="CP025741">
    <property type="protein sequence ID" value="AYA45973.1"/>
    <property type="molecule type" value="Genomic_DNA"/>
</dbReference>
<dbReference type="InterPro" id="IPR015024">
    <property type="entry name" value="PoNi_N"/>
</dbReference>
<reference evidence="5" key="3">
    <citation type="submission" date="2018-01" db="EMBL/GenBank/DDBJ databases">
        <title>Raltonia solanacearum P824 infects blueberry.</title>
        <authorList>
            <person name="Bocsanczy A.M."/>
            <person name="Norman D.J."/>
        </authorList>
    </citation>
    <scope>NUCLEOTIDE SEQUENCE [LARGE SCALE GENOMIC DNA]</scope>
    <source>
        <strain evidence="5">P824</strain>
    </source>
</reference>
<reference evidence="4" key="1">
    <citation type="submission" date="2015-10" db="EMBL/GenBank/DDBJ databases">
        <authorList>
            <person name="Gilbert D.G."/>
        </authorList>
    </citation>
    <scope>NUCLEOTIDE SEQUENCE</scope>
    <source>
        <strain evidence="4">Phyl III-seqv23</strain>
    </source>
</reference>
<dbReference type="InterPro" id="IPR015025">
    <property type="entry name" value="PoNi_C"/>
</dbReference>
<evidence type="ECO:0000313" key="5">
    <source>
        <dbReference type="Proteomes" id="UP000262427"/>
    </source>
</evidence>
<name>A0A0S4V3Z4_RALSL</name>
<dbReference type="Gene3D" id="1.10.3920.10">
    <property type="entry name" value="PA2201 C-terminal domain-like"/>
    <property type="match status" value="1"/>
</dbReference>
<evidence type="ECO:0000259" key="1">
    <source>
        <dbReference type="Pfam" id="PF08928"/>
    </source>
</evidence>
<evidence type="ECO:0000313" key="3">
    <source>
        <dbReference type="EMBL" id="AYA45973.1"/>
    </source>
</evidence>
<accession>A0A0S4V3Z4</accession>
<evidence type="ECO:0000259" key="2">
    <source>
        <dbReference type="Pfam" id="PF08929"/>
    </source>
</evidence>
<organism evidence="4">
    <name type="scientific">Ralstonia solanacearum</name>
    <name type="common">Pseudomonas solanacearum</name>
    <dbReference type="NCBI Taxonomy" id="305"/>
    <lineage>
        <taxon>Bacteria</taxon>
        <taxon>Pseudomonadati</taxon>
        <taxon>Pseudomonadota</taxon>
        <taxon>Betaproteobacteria</taxon>
        <taxon>Burkholderiales</taxon>
        <taxon>Burkholderiaceae</taxon>
        <taxon>Ralstonia</taxon>
        <taxon>Ralstonia solanacearum species complex</taxon>
    </lineage>
</organism>
<dbReference type="Proteomes" id="UP000262427">
    <property type="component" value="Chromosome CM"/>
</dbReference>
<reference evidence="3" key="2">
    <citation type="submission" date="2018-01" db="EMBL/GenBank/DDBJ databases">
        <title>Ralstonia pseudosolanacearum P824 infects blueberry.</title>
        <authorList>
            <person name="Bocsanczy A.M."/>
            <person name="Norman D.J."/>
        </authorList>
    </citation>
    <scope>NUCLEOTIDE SEQUENCE</scope>
    <source>
        <strain evidence="3">P824</strain>
    </source>
</reference>
<feature type="domain" description="PoNi N-terminal" evidence="1">
    <location>
        <begin position="22"/>
        <end position="123"/>
    </location>
</feature>
<dbReference type="Pfam" id="PF08929">
    <property type="entry name" value="PoNi_C"/>
    <property type="match status" value="1"/>
</dbReference>
<dbReference type="InterPro" id="IPR028983">
    <property type="entry name" value="PA2201-like_C"/>
</dbReference>
<dbReference type="AlphaFoldDB" id="A0A0S4V3Z4"/>
<protein>
    <submittedName>
        <fullName evidence="4">Conserved hypothethical protein</fullName>
    </submittedName>
    <submittedName>
        <fullName evidence="3">DUF1911 domain-containing protein</fullName>
    </submittedName>
</protein>
<evidence type="ECO:0000313" key="4">
    <source>
        <dbReference type="EMBL" id="CUV29421.1"/>
    </source>
</evidence>